<gene>
    <name evidence="1" type="ORF">A2785_03000</name>
</gene>
<dbReference type="EMBL" id="MHCI01000014">
    <property type="protein sequence ID" value="OGY16536.1"/>
    <property type="molecule type" value="Genomic_DNA"/>
</dbReference>
<organism evidence="1 2">
    <name type="scientific">Candidatus Chisholmbacteria bacterium RIFCSPHIGHO2_01_FULL_49_18</name>
    <dbReference type="NCBI Taxonomy" id="1797590"/>
    <lineage>
        <taxon>Bacteria</taxon>
        <taxon>Candidatus Chisholmiibacteriota</taxon>
    </lineage>
</organism>
<sequence length="328" mass="37831">MSPRETEAPFAVQRLSDEELGRETHRLMGAYIDTLRDLRTQLGRQPYIPPYHEFPSGIVFDPLRYEHEGGYFRYHITLRPEGGDRWSLDILRFLAHPGTGRPVGREGFLSDHVTLMDDSGEEPSRWHRVGYERVVSDEYGNSFSSEDDPTAVKQTEEFLEDLRNSAEAEFSPFGLRVRAEFAIDQIKRALRDFPQLTTEFDRAFADYRGAHLFESHEDVAPLIADVQFDKGSFRYQVRRKLSLDDTEEITISKFPSLRFVQQQELEGITLRKIDYLSQGYILEYLGYIEHRSAFSEAGEMKSSRGNAVATAEIARFITELQDLLRNSA</sequence>
<reference evidence="1 2" key="1">
    <citation type="journal article" date="2016" name="Nat. Commun.">
        <title>Thousands of microbial genomes shed light on interconnected biogeochemical processes in an aquifer system.</title>
        <authorList>
            <person name="Anantharaman K."/>
            <person name="Brown C.T."/>
            <person name="Hug L.A."/>
            <person name="Sharon I."/>
            <person name="Castelle C.J."/>
            <person name="Probst A.J."/>
            <person name="Thomas B.C."/>
            <person name="Singh A."/>
            <person name="Wilkins M.J."/>
            <person name="Karaoz U."/>
            <person name="Brodie E.L."/>
            <person name="Williams K.H."/>
            <person name="Hubbard S.S."/>
            <person name="Banfield J.F."/>
        </authorList>
    </citation>
    <scope>NUCLEOTIDE SEQUENCE [LARGE SCALE GENOMIC DNA]</scope>
</reference>
<comment type="caution">
    <text evidence="1">The sequence shown here is derived from an EMBL/GenBank/DDBJ whole genome shotgun (WGS) entry which is preliminary data.</text>
</comment>
<protein>
    <submittedName>
        <fullName evidence="1">Uncharacterized protein</fullName>
    </submittedName>
</protein>
<dbReference type="Proteomes" id="UP000179069">
    <property type="component" value="Unassembled WGS sequence"/>
</dbReference>
<proteinExistence type="predicted"/>
<evidence type="ECO:0000313" key="2">
    <source>
        <dbReference type="Proteomes" id="UP000179069"/>
    </source>
</evidence>
<dbReference type="AlphaFoldDB" id="A0A1G1VMB7"/>
<evidence type="ECO:0000313" key="1">
    <source>
        <dbReference type="EMBL" id="OGY16536.1"/>
    </source>
</evidence>
<accession>A0A1G1VMB7</accession>
<name>A0A1G1VMB7_9BACT</name>